<proteinExistence type="predicted"/>
<evidence type="ECO:0000259" key="2">
    <source>
        <dbReference type="Pfam" id="PF00149"/>
    </source>
</evidence>
<keyword evidence="1" id="KW-0732">Signal</keyword>
<dbReference type="Gene3D" id="2.60.270.50">
    <property type="match status" value="1"/>
</dbReference>
<reference evidence="3 4" key="1">
    <citation type="submission" date="2023-10" db="EMBL/GenBank/DDBJ databases">
        <title>Sorlinia euscelidii gen. nov., sp. nov., an acetic acid bacteria isolated from the gut of Euscelidius variegatus emitter.</title>
        <authorList>
            <person name="Michoud G."/>
            <person name="Marasco R."/>
            <person name="Seferji K."/>
            <person name="Gonella E."/>
            <person name="Garuglieri E."/>
            <person name="Alma A."/>
            <person name="Mapelli F."/>
            <person name="Borin S."/>
            <person name="Daffonchio D."/>
            <person name="Crotti E."/>
        </authorList>
    </citation>
    <scope>NUCLEOTIDE SEQUENCE [LARGE SCALE GENOMIC DNA]</scope>
    <source>
        <strain evidence="3 4">EV16P</strain>
    </source>
</reference>
<gene>
    <name evidence="3" type="ORF">DOFOFD_08720</name>
</gene>
<evidence type="ECO:0000313" key="3">
    <source>
        <dbReference type="EMBL" id="MEE8659094.1"/>
    </source>
</evidence>
<dbReference type="PANTHER" id="PTHR43143:SF1">
    <property type="entry name" value="SERINE_THREONINE-PROTEIN PHOSPHATASE CPPED1"/>
    <property type="match status" value="1"/>
</dbReference>
<accession>A0ABU7U2K7</accession>
<dbReference type="EMBL" id="JAWJZY010000003">
    <property type="protein sequence ID" value="MEE8659094.1"/>
    <property type="molecule type" value="Genomic_DNA"/>
</dbReference>
<feature type="chain" id="PRO_5047535259" evidence="1">
    <location>
        <begin position="21"/>
        <end position="506"/>
    </location>
</feature>
<dbReference type="RefSeq" id="WP_394819951.1">
    <property type="nucleotide sequence ID" value="NZ_JAWJZY010000003.1"/>
</dbReference>
<organism evidence="3 4">
    <name type="scientific">Sorlinia euscelidii</name>
    <dbReference type="NCBI Taxonomy" id="3081148"/>
    <lineage>
        <taxon>Bacteria</taxon>
        <taxon>Pseudomonadati</taxon>
        <taxon>Pseudomonadota</taxon>
        <taxon>Alphaproteobacteria</taxon>
        <taxon>Acetobacterales</taxon>
        <taxon>Acetobacteraceae</taxon>
        <taxon>Sorlinia</taxon>
    </lineage>
</organism>
<keyword evidence="4" id="KW-1185">Reference proteome</keyword>
<name>A0ABU7U2K7_9PROT</name>
<dbReference type="Proteomes" id="UP001312908">
    <property type="component" value="Unassembled WGS sequence"/>
</dbReference>
<evidence type="ECO:0000256" key="1">
    <source>
        <dbReference type="SAM" id="SignalP"/>
    </source>
</evidence>
<dbReference type="PANTHER" id="PTHR43143">
    <property type="entry name" value="METALLOPHOSPHOESTERASE, CALCINEURIN SUPERFAMILY"/>
    <property type="match status" value="1"/>
</dbReference>
<dbReference type="PROSITE" id="PS51257">
    <property type="entry name" value="PROKAR_LIPOPROTEIN"/>
    <property type="match status" value="1"/>
</dbReference>
<comment type="caution">
    <text evidence="3">The sequence shown here is derived from an EMBL/GenBank/DDBJ whole genome shotgun (WGS) entry which is preliminary data.</text>
</comment>
<feature type="domain" description="Calcineurin-like phosphoesterase" evidence="2">
    <location>
        <begin position="206"/>
        <end position="434"/>
    </location>
</feature>
<sequence length="506" mass="56303">MCRYLPVVLAVCTLSGCAAASSSTGTQAHPQLKNTNPVKGSFDDRSTSVHIVNWLNVPVTDMTRVDQGVWEGEWKASPPSTIPFNSDGHMETTSNAWLHGAGGWAKYRVENDGADLTFAWYNPYSGGNTYWVNSDPDDYYFTQEGTGSGDNASITWYVRKKVRPQPITNYRAIIMADAQPWRLSSGGDPNSESANGAEWRAIDSNTLNAIKEHSNVKFMINNGDLTEYGRTTQYDDYARIYHSTNIPLLEGLGNHDYANNVHDCYEFLDWGPSSDGCALNMVTREYDHIQDLKNNIDRIPGAAFSSDVSHSEDASPVAIFDEFNGSFSYSWDVGDVHYVQLQNYPLYTTHLEADNIVLRTRVNITKSLDWLKRDLERADLRGKVTIINFHDARPFYNDGDSHFLNRGNLQDLATFKSIITSHKVKAIFVGHTHAQAYCRATDDTAFGNIPVYTAGALFNGDYYLIDVKGQDISVSAFNGRTGMPDLVRDLGVIGSDTDFSTTCSNL</sequence>
<dbReference type="InterPro" id="IPR029052">
    <property type="entry name" value="Metallo-depent_PP-like"/>
</dbReference>
<dbReference type="InterPro" id="IPR051918">
    <property type="entry name" value="STPP_CPPED1"/>
</dbReference>
<feature type="signal peptide" evidence="1">
    <location>
        <begin position="1"/>
        <end position="20"/>
    </location>
</feature>
<dbReference type="InterPro" id="IPR004843">
    <property type="entry name" value="Calcineurin-like_PHP"/>
</dbReference>
<dbReference type="SUPFAM" id="SSF56300">
    <property type="entry name" value="Metallo-dependent phosphatases"/>
    <property type="match status" value="1"/>
</dbReference>
<dbReference type="Pfam" id="PF00149">
    <property type="entry name" value="Metallophos"/>
    <property type="match status" value="1"/>
</dbReference>
<evidence type="ECO:0000313" key="4">
    <source>
        <dbReference type="Proteomes" id="UP001312908"/>
    </source>
</evidence>
<protein>
    <submittedName>
        <fullName evidence="3">Metallophosphoesterase</fullName>
    </submittedName>
</protein>
<dbReference type="Gene3D" id="3.60.21.10">
    <property type="match status" value="1"/>
</dbReference>